<protein>
    <submittedName>
        <fullName evidence="2">Filamentous hemagglutinin</fullName>
    </submittedName>
</protein>
<feature type="non-terminal residue" evidence="2">
    <location>
        <position position="1"/>
    </location>
</feature>
<feature type="region of interest" description="Disordered" evidence="1">
    <location>
        <begin position="1"/>
        <end position="34"/>
    </location>
</feature>
<gene>
    <name evidence="2" type="ORF">SAMN05216605_1387</name>
</gene>
<dbReference type="InterPro" id="IPR025157">
    <property type="entry name" value="Hemagglutinin_rpt"/>
</dbReference>
<evidence type="ECO:0000313" key="3">
    <source>
        <dbReference type="Proteomes" id="UP000182894"/>
    </source>
</evidence>
<evidence type="ECO:0000313" key="2">
    <source>
        <dbReference type="EMBL" id="SDJ53537.1"/>
    </source>
</evidence>
<evidence type="ECO:0000256" key="1">
    <source>
        <dbReference type="SAM" id="MobiDB-lite"/>
    </source>
</evidence>
<dbReference type="AlphaFoldDB" id="A0A1G8UIY1"/>
<sequence>AQDSDYSLYDKKSKGSFGSKKTKRDEVTQVTNIGSEITSGGNMMLVSGGDQHYQVAKLNSGNDLTLNSGGSILFEGVKDLHQESHEKSKSDLAWNSMSGKGSTDETLRQSELIAKGNLAIKAVDGLHIDVKQVSQQTVSEAIDAMVKADPSLVWLKDAEKRGDVDWQLIKEAHDSYKYSHSGLGQGQ</sequence>
<dbReference type="Pfam" id="PF13332">
    <property type="entry name" value="Fil_haemagg_2"/>
    <property type="match status" value="1"/>
</dbReference>
<dbReference type="Proteomes" id="UP000182894">
    <property type="component" value="Unassembled WGS sequence"/>
</dbReference>
<dbReference type="GO" id="GO:0003824">
    <property type="term" value="F:catalytic activity"/>
    <property type="evidence" value="ECO:0007669"/>
    <property type="project" value="UniProtKB-ARBA"/>
</dbReference>
<dbReference type="EMBL" id="FNCO01000038">
    <property type="protein sequence ID" value="SDJ53537.1"/>
    <property type="molecule type" value="Genomic_DNA"/>
</dbReference>
<organism evidence="2 3">
    <name type="scientific">Pseudomonas abietaniphila</name>
    <dbReference type="NCBI Taxonomy" id="89065"/>
    <lineage>
        <taxon>Bacteria</taxon>
        <taxon>Pseudomonadati</taxon>
        <taxon>Pseudomonadota</taxon>
        <taxon>Gammaproteobacteria</taxon>
        <taxon>Pseudomonadales</taxon>
        <taxon>Pseudomonadaceae</taxon>
        <taxon>Pseudomonas</taxon>
    </lineage>
</organism>
<keyword evidence="3" id="KW-1185">Reference proteome</keyword>
<proteinExistence type="predicted"/>
<accession>A0A1G8UIY1</accession>
<name>A0A1G8UIY1_9PSED</name>
<dbReference type="STRING" id="89065.SAMN05216605_1387"/>
<reference evidence="3" key="1">
    <citation type="submission" date="2016-10" db="EMBL/GenBank/DDBJ databases">
        <authorList>
            <person name="Varghese N."/>
            <person name="Submissions S."/>
        </authorList>
    </citation>
    <scope>NUCLEOTIDE SEQUENCE [LARGE SCALE GENOMIC DNA]</scope>
    <source>
        <strain evidence="3">ATCC 700689</strain>
    </source>
</reference>